<keyword evidence="11" id="KW-0966">Cell projection</keyword>
<evidence type="ECO:0000256" key="4">
    <source>
        <dbReference type="ARBA" id="ARBA00023143"/>
    </source>
</evidence>
<dbReference type="NCBIfam" id="TIGR03506">
    <property type="entry name" value="FlgEFG_subfam"/>
    <property type="match status" value="2"/>
</dbReference>
<proteinExistence type="inferred from homology"/>
<dbReference type="RefSeq" id="WP_105355503.1">
    <property type="nucleotide sequence ID" value="NZ_PUIB01000017.1"/>
</dbReference>
<evidence type="ECO:0000259" key="9">
    <source>
        <dbReference type="Pfam" id="PF06429"/>
    </source>
</evidence>
<dbReference type="PANTHER" id="PTHR30435:SF19">
    <property type="entry name" value="FLAGELLAR BASAL-BODY ROD PROTEIN FLGG"/>
    <property type="match status" value="1"/>
</dbReference>
<organism evidence="11 12">
    <name type="scientific">Blastopirellula marina</name>
    <dbReference type="NCBI Taxonomy" id="124"/>
    <lineage>
        <taxon>Bacteria</taxon>
        <taxon>Pseudomonadati</taxon>
        <taxon>Planctomycetota</taxon>
        <taxon>Planctomycetia</taxon>
        <taxon>Pirellulales</taxon>
        <taxon>Pirellulaceae</taxon>
        <taxon>Blastopirellula</taxon>
    </lineage>
</organism>
<gene>
    <name evidence="11" type="primary">flgG</name>
    <name evidence="11" type="ORF">C5Y98_16190</name>
</gene>
<dbReference type="InterPro" id="IPR001444">
    <property type="entry name" value="Flag_bb_rod_N"/>
</dbReference>
<dbReference type="NCBIfam" id="TIGR02488">
    <property type="entry name" value="flgG_G_neg"/>
    <property type="match status" value="1"/>
</dbReference>
<dbReference type="InterPro" id="IPR010930">
    <property type="entry name" value="Flg_bb/hook_C_dom"/>
</dbReference>
<evidence type="ECO:0000256" key="7">
    <source>
        <dbReference type="RuleBase" id="RU362116"/>
    </source>
</evidence>
<dbReference type="PANTHER" id="PTHR30435">
    <property type="entry name" value="FLAGELLAR PROTEIN"/>
    <property type="match status" value="1"/>
</dbReference>
<dbReference type="InterPro" id="IPR037925">
    <property type="entry name" value="FlgE/F/G-like"/>
</dbReference>
<dbReference type="EMBL" id="PUIB01000017">
    <property type="protein sequence ID" value="PQO33769.1"/>
    <property type="molecule type" value="Genomic_DNA"/>
</dbReference>
<dbReference type="InterPro" id="IPR020013">
    <property type="entry name" value="Flagellar_FlgE/F/G"/>
</dbReference>
<dbReference type="InterPro" id="IPR019776">
    <property type="entry name" value="Flagellar_basal_body_rod_CS"/>
</dbReference>
<dbReference type="InterPro" id="IPR012834">
    <property type="entry name" value="FlgG_G_neg"/>
</dbReference>
<comment type="subunit">
    <text evidence="5">The basal body constitutes a major portion of the flagellar organelle and consists of four rings (L,P,S, and M) mounted on a central rod. The rod consists of about 26 subunits of FlgG in the distal portion, and FlgB, FlgC and FlgF are thought to build up the proximal portion of the rod with about 6 subunits each.</text>
</comment>
<name>A0A2S8FNM4_9BACT</name>
<dbReference type="Pfam" id="PF22692">
    <property type="entry name" value="LlgE_F_G_D1"/>
    <property type="match status" value="1"/>
</dbReference>
<dbReference type="SUPFAM" id="SSF117143">
    <property type="entry name" value="Flagellar hook protein flgE"/>
    <property type="match status" value="1"/>
</dbReference>
<comment type="similarity">
    <text evidence="2 7">Belongs to the flagella basal body rod proteins family.</text>
</comment>
<dbReference type="GO" id="GO:0009426">
    <property type="term" value="C:bacterial-type flagellum basal body, distal rod"/>
    <property type="evidence" value="ECO:0007669"/>
    <property type="project" value="UniProtKB-UniRule"/>
</dbReference>
<dbReference type="InterPro" id="IPR053967">
    <property type="entry name" value="LlgE_F_G-like_D1"/>
</dbReference>
<sequence>MSVQTLYTAATGMQSMQTKLDVIANNLANVNTNGFKKDRANFEDLFYDHITLPGNRDAAGNLTPTGTEVGLGVRVSSTQTDFEQGAFTTTDRELDLLIEGKGFFQLSDPTGEIVYTRSGNFSVNSNGQIVQGSASIGRPIQPAITIPQDATAVEVSADGVVSVLQPGSNTLNEVGQIQLATFINPQGLIKLGDGLYAETASSSAPITANPQTNGLGTIRKGMLEASNVEPVQELIDLITTQRSFELNSQTVQAGDQMLQLISNLRR</sequence>
<protein>
    <recommendedName>
        <fullName evidence="3 6">Flagellar basal-body rod protein FlgG</fullName>
    </recommendedName>
</protein>
<evidence type="ECO:0000313" key="11">
    <source>
        <dbReference type="EMBL" id="PQO33769.1"/>
    </source>
</evidence>
<evidence type="ECO:0000259" key="10">
    <source>
        <dbReference type="Pfam" id="PF22692"/>
    </source>
</evidence>
<accession>A0A2S8FNM4</accession>
<evidence type="ECO:0000256" key="3">
    <source>
        <dbReference type="ARBA" id="ARBA00017948"/>
    </source>
</evidence>
<feature type="domain" description="Flagellar basal body rod protein N-terminal" evidence="8">
    <location>
        <begin position="6"/>
        <end position="36"/>
    </location>
</feature>
<keyword evidence="4 7" id="KW-0975">Bacterial flagellum</keyword>
<reference evidence="11 12" key="1">
    <citation type="submission" date="2018-02" db="EMBL/GenBank/DDBJ databases">
        <title>Comparative genomes isolates from brazilian mangrove.</title>
        <authorList>
            <person name="Araujo J.E."/>
            <person name="Taketani R.G."/>
            <person name="Silva M.C.P."/>
            <person name="Loureco M.V."/>
            <person name="Andreote F.D."/>
        </authorList>
    </citation>
    <scope>NUCLEOTIDE SEQUENCE [LARGE SCALE GENOMIC DNA]</scope>
    <source>
        <strain evidence="11 12">NAP PRIS-MGV</strain>
    </source>
</reference>
<feature type="domain" description="Flagellar hook protein FlgE/F/G-like D1" evidence="10">
    <location>
        <begin position="98"/>
        <end position="163"/>
    </location>
</feature>
<dbReference type="Pfam" id="PF06429">
    <property type="entry name" value="Flg_bbr_C"/>
    <property type="match status" value="1"/>
</dbReference>
<comment type="subcellular location">
    <subcellularLocation>
        <location evidence="1 7">Bacterial flagellum basal body</location>
    </subcellularLocation>
</comment>
<keyword evidence="11" id="KW-0969">Cilium</keyword>
<evidence type="ECO:0000313" key="12">
    <source>
        <dbReference type="Proteomes" id="UP000239388"/>
    </source>
</evidence>
<comment type="caution">
    <text evidence="11">The sequence shown here is derived from an EMBL/GenBank/DDBJ whole genome shotgun (WGS) entry which is preliminary data.</text>
</comment>
<feature type="domain" description="Flagellar basal-body/hook protein C-terminal" evidence="9">
    <location>
        <begin position="220"/>
        <end position="264"/>
    </location>
</feature>
<dbReference type="AlphaFoldDB" id="A0A2S8FNM4"/>
<dbReference type="Proteomes" id="UP000239388">
    <property type="component" value="Unassembled WGS sequence"/>
</dbReference>
<dbReference type="PROSITE" id="PS00588">
    <property type="entry name" value="FLAGELLA_BB_ROD"/>
    <property type="match status" value="1"/>
</dbReference>
<evidence type="ECO:0000256" key="6">
    <source>
        <dbReference type="NCBIfam" id="TIGR02488"/>
    </source>
</evidence>
<dbReference type="Pfam" id="PF00460">
    <property type="entry name" value="Flg_bb_rod"/>
    <property type="match status" value="1"/>
</dbReference>
<evidence type="ECO:0000256" key="5">
    <source>
        <dbReference type="ARBA" id="ARBA00025933"/>
    </source>
</evidence>
<dbReference type="OrthoDB" id="9804559at2"/>
<evidence type="ECO:0000256" key="1">
    <source>
        <dbReference type="ARBA" id="ARBA00004117"/>
    </source>
</evidence>
<dbReference type="GO" id="GO:0071978">
    <property type="term" value="P:bacterial-type flagellum-dependent swarming motility"/>
    <property type="evidence" value="ECO:0007669"/>
    <property type="project" value="TreeGrafter"/>
</dbReference>
<keyword evidence="11" id="KW-0282">Flagellum</keyword>
<evidence type="ECO:0000259" key="8">
    <source>
        <dbReference type="Pfam" id="PF00460"/>
    </source>
</evidence>
<evidence type="ECO:0000256" key="2">
    <source>
        <dbReference type="ARBA" id="ARBA00009677"/>
    </source>
</evidence>